<reference evidence="1 2" key="1">
    <citation type="journal article" date="2020" name="Mol. Biol. Evol.">
        <title>Distinct Expression and Methylation Patterns for Genes with Different Fates following a Single Whole-Genome Duplication in Flowering Plants.</title>
        <authorList>
            <person name="Shi T."/>
            <person name="Rahmani R.S."/>
            <person name="Gugger P.F."/>
            <person name="Wang M."/>
            <person name="Li H."/>
            <person name="Zhang Y."/>
            <person name="Li Z."/>
            <person name="Wang Q."/>
            <person name="Van de Peer Y."/>
            <person name="Marchal K."/>
            <person name="Chen J."/>
        </authorList>
    </citation>
    <scope>NUCLEOTIDE SEQUENCE [LARGE SCALE GENOMIC DNA]</scope>
    <source>
        <tissue evidence="1">Leaf</tissue>
    </source>
</reference>
<proteinExistence type="predicted"/>
<gene>
    <name evidence="1" type="ORF">HUJ06_028188</name>
</gene>
<protein>
    <submittedName>
        <fullName evidence="1">Uncharacterized protein</fullName>
    </submittedName>
</protein>
<dbReference type="AlphaFoldDB" id="A0A822Y271"/>
<dbReference type="EMBL" id="DUZY01000002">
    <property type="protein sequence ID" value="DAD26720.1"/>
    <property type="molecule type" value="Genomic_DNA"/>
</dbReference>
<keyword evidence="2" id="KW-1185">Reference proteome</keyword>
<organism evidence="1 2">
    <name type="scientific">Nelumbo nucifera</name>
    <name type="common">Sacred lotus</name>
    <dbReference type="NCBI Taxonomy" id="4432"/>
    <lineage>
        <taxon>Eukaryota</taxon>
        <taxon>Viridiplantae</taxon>
        <taxon>Streptophyta</taxon>
        <taxon>Embryophyta</taxon>
        <taxon>Tracheophyta</taxon>
        <taxon>Spermatophyta</taxon>
        <taxon>Magnoliopsida</taxon>
        <taxon>Proteales</taxon>
        <taxon>Nelumbonaceae</taxon>
        <taxon>Nelumbo</taxon>
    </lineage>
</organism>
<name>A0A822Y271_NELNU</name>
<comment type="caution">
    <text evidence="1">The sequence shown here is derived from an EMBL/GenBank/DDBJ whole genome shotgun (WGS) entry which is preliminary data.</text>
</comment>
<dbReference type="Proteomes" id="UP000607653">
    <property type="component" value="Unassembled WGS sequence"/>
</dbReference>
<sequence length="42" mass="4564">MGKVGISFAVQPVKRGKAHLFPGPIHWPQTGSSLNNHTKLIN</sequence>
<accession>A0A822Y271</accession>
<evidence type="ECO:0000313" key="2">
    <source>
        <dbReference type="Proteomes" id="UP000607653"/>
    </source>
</evidence>
<evidence type="ECO:0000313" key="1">
    <source>
        <dbReference type="EMBL" id="DAD26720.1"/>
    </source>
</evidence>